<reference evidence="3" key="1">
    <citation type="submission" date="2010-06" db="EMBL/GenBank/DDBJ databases">
        <authorList>
            <person name="Muzny D."/>
            <person name="Qin X."/>
            <person name="Buhay C."/>
            <person name="Dugan-Rocha S."/>
            <person name="Ding Y."/>
            <person name="Chen G."/>
            <person name="Hawes A."/>
            <person name="Holder M."/>
            <person name="Jhangiani S."/>
            <person name="Johnson A."/>
            <person name="Khan Z."/>
            <person name="Li Z."/>
            <person name="Liu W."/>
            <person name="Liu X."/>
            <person name="Perez L."/>
            <person name="Shen H."/>
            <person name="Wang Q."/>
            <person name="Watt J."/>
            <person name="Xi L."/>
            <person name="Xin Y."/>
            <person name="Zhou J."/>
            <person name="Deng J."/>
            <person name="Jiang H."/>
            <person name="Liu Y."/>
            <person name="Qu J."/>
            <person name="Song X.-Z."/>
            <person name="Zhang L."/>
            <person name="Villasana D."/>
            <person name="Johnson A."/>
            <person name="Liu J."/>
            <person name="Liyanage D."/>
            <person name="Lorensuhewa L."/>
            <person name="Robinson T."/>
            <person name="Song A."/>
            <person name="Song B.-B."/>
            <person name="Dinh H."/>
            <person name="Thornton R."/>
            <person name="Coyle M."/>
            <person name="Francisco L."/>
            <person name="Jackson L."/>
            <person name="Javaid M."/>
            <person name="Korchina V."/>
            <person name="Kovar C."/>
            <person name="Mata R."/>
            <person name="Mathew T."/>
            <person name="Ngo R."/>
            <person name="Nguyen L."/>
            <person name="Nguyen N."/>
            <person name="Okwuonu G."/>
            <person name="Ongeri F."/>
            <person name="Pham C."/>
            <person name="Simmons D."/>
            <person name="Wilczek-Boney K."/>
            <person name="Hale W."/>
            <person name="Jakkamsetti A."/>
            <person name="Pham P."/>
            <person name="Ruth R."/>
            <person name="San Lucas F."/>
            <person name="Warren J."/>
            <person name="Zhang J."/>
            <person name="Zhao Z."/>
            <person name="Zhou C."/>
            <person name="Zhu D."/>
            <person name="Lee S."/>
            <person name="Bess C."/>
            <person name="Blankenburg K."/>
            <person name="Forbes L."/>
            <person name="Fu Q."/>
            <person name="Gubbala S."/>
            <person name="Hirani K."/>
            <person name="Jayaseelan J.C."/>
            <person name="Lara F."/>
            <person name="Munidasa M."/>
            <person name="Palculict T."/>
            <person name="Patil S."/>
            <person name="Pu L.-L."/>
            <person name="Saada N."/>
            <person name="Tang L."/>
            <person name="Weissenberger G."/>
            <person name="Zhu Y."/>
            <person name="Hemphill L."/>
            <person name="Shang Y."/>
            <person name="Youmans B."/>
            <person name="Ayvaz T."/>
            <person name="Ross M."/>
            <person name="Santibanez J."/>
            <person name="Aqrawi P."/>
            <person name="Gross S."/>
            <person name="Joshi V."/>
            <person name="Fowler G."/>
            <person name="Nazareth L."/>
            <person name="Reid J."/>
            <person name="Worley K."/>
            <person name="Petrosino J."/>
            <person name="Highlander S."/>
            <person name="Gibbs R."/>
        </authorList>
    </citation>
    <scope>NUCLEOTIDE SEQUENCE [LARGE SCALE GENOMIC DNA]</scope>
    <source>
        <strain evidence="3">DSM 20601</strain>
    </source>
</reference>
<dbReference type="InterPro" id="IPR005627">
    <property type="entry name" value="CutC-like"/>
</dbReference>
<name>D7V122_LISGR</name>
<sequence>MVGLQRVEIAVLRREQAMLEVIVEGPGAAKDAEVCGANRLEVVSAIAEGGLTPSYGVISEIVATVKIPSMIMIRPHSHSFVYDKADQAVIQKDIEMVKKIGATGIVFGALTEAGEIDTDLLDKVIEWKGELDLTFHRAIDATADIEASYQLLRNQYGASITQILTSGGADKAFQAVERLKSWIQDSKHYPSSFAILVGSGVDLTTIADLQAQLQHHTYHVGGGARIDGDFSKGIAADKVAELQSFIQ</sequence>
<dbReference type="InterPro" id="IPR036822">
    <property type="entry name" value="CutC-like_dom_sf"/>
</dbReference>
<keyword evidence="2" id="KW-0963">Cytoplasm</keyword>
<dbReference type="SUPFAM" id="SSF110395">
    <property type="entry name" value="CutC-like"/>
    <property type="match status" value="1"/>
</dbReference>
<comment type="subcellular location">
    <subcellularLocation>
        <location evidence="2">Cytoplasm</location>
    </subcellularLocation>
</comment>
<dbReference type="Proteomes" id="UP000010119">
    <property type="component" value="Unassembled WGS sequence"/>
</dbReference>
<comment type="caution">
    <text evidence="3">The sequence shown here is derived from an EMBL/GenBank/DDBJ whole genome shotgun (WGS) entry which is preliminary data.</text>
</comment>
<proteinExistence type="inferred from homology"/>
<keyword evidence="4" id="KW-1185">Reference proteome</keyword>
<dbReference type="STRING" id="525367.HMPREF0556_11939"/>
<evidence type="ECO:0000313" key="4">
    <source>
        <dbReference type="Proteomes" id="UP000010119"/>
    </source>
</evidence>
<dbReference type="GO" id="GO:0005737">
    <property type="term" value="C:cytoplasm"/>
    <property type="evidence" value="ECO:0007669"/>
    <property type="project" value="UniProtKB-SubCell"/>
</dbReference>
<gene>
    <name evidence="2" type="primary">cutC</name>
    <name evidence="3" type="ORF">HMPREF0556_11939</name>
</gene>
<dbReference type="eggNOG" id="COG3142">
    <property type="taxonomic scope" value="Bacteria"/>
</dbReference>
<comment type="similarity">
    <text evidence="1 2">Belongs to the CutC family.</text>
</comment>
<accession>D7V122</accession>
<protein>
    <recommendedName>
        <fullName evidence="2">PF03932 family protein CutC</fullName>
    </recommendedName>
</protein>
<comment type="caution">
    <text evidence="2">Once thought to be involved in copper homeostasis, experiments in E.coli have shown this is not the case.</text>
</comment>
<dbReference type="HOGENOM" id="CLU_050555_1_1_9"/>
<dbReference type="Pfam" id="PF03932">
    <property type="entry name" value="CutC"/>
    <property type="match status" value="1"/>
</dbReference>
<dbReference type="GO" id="GO:0005507">
    <property type="term" value="F:copper ion binding"/>
    <property type="evidence" value="ECO:0007669"/>
    <property type="project" value="TreeGrafter"/>
</dbReference>
<dbReference type="EMBL" id="ACCR02000005">
    <property type="protein sequence ID" value="EFI83254.1"/>
    <property type="molecule type" value="Genomic_DNA"/>
</dbReference>
<evidence type="ECO:0000256" key="2">
    <source>
        <dbReference type="HAMAP-Rule" id="MF_00795"/>
    </source>
</evidence>
<evidence type="ECO:0000256" key="1">
    <source>
        <dbReference type="ARBA" id="ARBA00007768"/>
    </source>
</evidence>
<dbReference type="Gene3D" id="3.20.20.380">
    <property type="entry name" value="Copper homeostasis (CutC) domain"/>
    <property type="match status" value="1"/>
</dbReference>
<organism evidence="3 4">
    <name type="scientific">Listeria grayi DSM 20601</name>
    <dbReference type="NCBI Taxonomy" id="525367"/>
    <lineage>
        <taxon>Bacteria</taxon>
        <taxon>Bacillati</taxon>
        <taxon>Bacillota</taxon>
        <taxon>Bacilli</taxon>
        <taxon>Bacillales</taxon>
        <taxon>Listeriaceae</taxon>
        <taxon>Listeria</taxon>
    </lineage>
</organism>
<evidence type="ECO:0000313" key="3">
    <source>
        <dbReference type="EMBL" id="EFI83254.1"/>
    </source>
</evidence>
<dbReference type="HAMAP" id="MF_00795">
    <property type="entry name" value="CutC"/>
    <property type="match status" value="1"/>
</dbReference>
<dbReference type="PANTHER" id="PTHR12598:SF0">
    <property type="entry name" value="COPPER HOMEOSTASIS PROTEIN CUTC HOMOLOG"/>
    <property type="match status" value="1"/>
</dbReference>
<dbReference type="PANTHER" id="PTHR12598">
    <property type="entry name" value="COPPER HOMEOSTASIS PROTEIN CUTC"/>
    <property type="match status" value="1"/>
</dbReference>
<dbReference type="AlphaFoldDB" id="D7V122"/>